<proteinExistence type="predicted"/>
<reference evidence="1 2" key="1">
    <citation type="submission" date="2020-02" db="EMBL/GenBank/DDBJ databases">
        <title>Streptomyces malaysiensis DSM14702 (JHCC583434, PFL_A843) Genome sequencing and assembly.</title>
        <authorList>
            <person name="Samborskyy M."/>
        </authorList>
    </citation>
    <scope>NUCLEOTIDE SEQUENCE [LARGE SCALE GENOMIC DNA]</scope>
    <source>
        <strain evidence="1 2">DSM 14702</strain>
    </source>
</reference>
<gene>
    <name evidence="1" type="ORF">SMALB_5057</name>
</gene>
<protein>
    <submittedName>
        <fullName evidence="1">Uncharacterized protein</fullName>
    </submittedName>
</protein>
<dbReference type="Proteomes" id="UP000536624">
    <property type="component" value="Unassembled WGS sequence"/>
</dbReference>
<accession>A0A7X5X5I0</accession>
<evidence type="ECO:0000313" key="1">
    <source>
        <dbReference type="EMBL" id="NIY67019.1"/>
    </source>
</evidence>
<comment type="caution">
    <text evidence="1">The sequence shown here is derived from an EMBL/GenBank/DDBJ whole genome shotgun (WGS) entry which is preliminary data.</text>
</comment>
<sequence>MAVTTTGTVPGGWGGVVTVIWLSESMVGTTAVVPKRTVWVVARPVPVMVTVVPPAVGPEPGVRLPM</sequence>
<organism evidence="1 2">
    <name type="scientific">Streptomyces malaysiensis</name>
    <dbReference type="NCBI Taxonomy" id="92644"/>
    <lineage>
        <taxon>Bacteria</taxon>
        <taxon>Bacillati</taxon>
        <taxon>Actinomycetota</taxon>
        <taxon>Actinomycetes</taxon>
        <taxon>Kitasatosporales</taxon>
        <taxon>Streptomycetaceae</taxon>
        <taxon>Streptomyces</taxon>
        <taxon>Streptomyces violaceusniger group</taxon>
    </lineage>
</organism>
<evidence type="ECO:0000313" key="2">
    <source>
        <dbReference type="Proteomes" id="UP000536624"/>
    </source>
</evidence>
<dbReference type="AlphaFoldDB" id="A0A7X5X5I0"/>
<name>A0A7X5X5I0_STRMQ</name>
<dbReference type="EMBL" id="JAALLH010000001">
    <property type="protein sequence ID" value="NIY67019.1"/>
    <property type="molecule type" value="Genomic_DNA"/>
</dbReference>